<keyword evidence="1" id="KW-0472">Membrane</keyword>
<dbReference type="AlphaFoldDB" id="I1BKS4"/>
<feature type="transmembrane region" description="Helical" evidence="1">
    <location>
        <begin position="25"/>
        <end position="45"/>
    </location>
</feature>
<proteinExistence type="predicted"/>
<dbReference type="EMBL" id="CH476732">
    <property type="protein sequence ID" value="EIE76804.1"/>
    <property type="molecule type" value="Genomic_DNA"/>
</dbReference>
<accession>I1BKS4</accession>
<dbReference type="Proteomes" id="UP000009138">
    <property type="component" value="Unassembled WGS sequence"/>
</dbReference>
<dbReference type="InParanoid" id="I1BKS4"/>
<organism evidence="2 3">
    <name type="scientific">Rhizopus delemar (strain RA 99-880 / ATCC MYA-4621 / FGSC 9543 / NRRL 43880)</name>
    <name type="common">Mucormycosis agent</name>
    <name type="synonym">Rhizopus arrhizus var. delemar</name>
    <dbReference type="NCBI Taxonomy" id="246409"/>
    <lineage>
        <taxon>Eukaryota</taxon>
        <taxon>Fungi</taxon>
        <taxon>Fungi incertae sedis</taxon>
        <taxon>Mucoromycota</taxon>
        <taxon>Mucoromycotina</taxon>
        <taxon>Mucoromycetes</taxon>
        <taxon>Mucorales</taxon>
        <taxon>Mucorineae</taxon>
        <taxon>Rhizopodaceae</taxon>
        <taxon>Rhizopus</taxon>
    </lineage>
</organism>
<keyword evidence="1" id="KW-1133">Transmembrane helix</keyword>
<keyword evidence="3" id="KW-1185">Reference proteome</keyword>
<reference evidence="2 3" key="1">
    <citation type="journal article" date="2009" name="PLoS Genet.">
        <title>Genomic analysis of the basal lineage fungus Rhizopus oryzae reveals a whole-genome duplication.</title>
        <authorList>
            <person name="Ma L.-J."/>
            <person name="Ibrahim A.S."/>
            <person name="Skory C."/>
            <person name="Grabherr M.G."/>
            <person name="Burger G."/>
            <person name="Butler M."/>
            <person name="Elias M."/>
            <person name="Idnurm A."/>
            <person name="Lang B.F."/>
            <person name="Sone T."/>
            <person name="Abe A."/>
            <person name="Calvo S.E."/>
            <person name="Corrochano L.M."/>
            <person name="Engels R."/>
            <person name="Fu J."/>
            <person name="Hansberg W."/>
            <person name="Kim J.-M."/>
            <person name="Kodira C.D."/>
            <person name="Koehrsen M.J."/>
            <person name="Liu B."/>
            <person name="Miranda-Saavedra D."/>
            <person name="O'Leary S."/>
            <person name="Ortiz-Castellanos L."/>
            <person name="Poulter R."/>
            <person name="Rodriguez-Romero J."/>
            <person name="Ruiz-Herrera J."/>
            <person name="Shen Y.-Q."/>
            <person name="Zeng Q."/>
            <person name="Galagan J."/>
            <person name="Birren B.W."/>
            <person name="Cuomo C.A."/>
            <person name="Wickes B.L."/>
        </authorList>
    </citation>
    <scope>NUCLEOTIDE SEQUENCE [LARGE SCALE GENOMIC DNA]</scope>
    <source>
        <strain evidence="3">RA 99-880 / ATCC MYA-4621 / FGSC 9543 / NRRL 43880</strain>
    </source>
</reference>
<protein>
    <submittedName>
        <fullName evidence="2">Uncharacterized protein</fullName>
    </submittedName>
</protein>
<gene>
    <name evidence="2" type="ORF">RO3G_01508</name>
</gene>
<sequence>MASVHVHDIKKFMHESYKMSSGCTLWYSLVVLTTLLNATVLFRYLTGIIKIKSKNLTVLA</sequence>
<keyword evidence="1" id="KW-0812">Transmembrane</keyword>
<dbReference type="RefSeq" id="XP_067512200.1">
    <property type="nucleotide sequence ID" value="XM_067656099.1"/>
</dbReference>
<evidence type="ECO:0000256" key="1">
    <source>
        <dbReference type="SAM" id="Phobius"/>
    </source>
</evidence>
<name>I1BKS4_RHIO9</name>
<dbReference type="VEuPathDB" id="FungiDB:RO3G_01508"/>
<dbReference type="GeneID" id="93608480"/>
<evidence type="ECO:0000313" key="2">
    <source>
        <dbReference type="EMBL" id="EIE76804.1"/>
    </source>
</evidence>
<evidence type="ECO:0000313" key="3">
    <source>
        <dbReference type="Proteomes" id="UP000009138"/>
    </source>
</evidence>